<keyword evidence="2" id="KW-1133">Transmembrane helix</keyword>
<feature type="region of interest" description="Disordered" evidence="1">
    <location>
        <begin position="47"/>
        <end position="66"/>
    </location>
</feature>
<feature type="transmembrane region" description="Helical" evidence="2">
    <location>
        <begin position="72"/>
        <end position="93"/>
    </location>
</feature>
<evidence type="ECO:0000256" key="2">
    <source>
        <dbReference type="SAM" id="Phobius"/>
    </source>
</evidence>
<comment type="caution">
    <text evidence="3">The sequence shown here is derived from an EMBL/GenBank/DDBJ whole genome shotgun (WGS) entry which is preliminary data.</text>
</comment>
<proteinExistence type="predicted"/>
<keyword evidence="4" id="KW-1185">Reference proteome</keyword>
<sequence>MQTKGVLGLVLAFGLAFALLSGSGIGAAVFGESPGDAETTRTIDEVANQSSVDESDEGGLQSDVTGDNEPTLVGLAISGGKFLVGLVGAVALLPLTLMNLGFPAYFALPVGGIAQIIAFVGLVQFTRIGELK</sequence>
<gene>
    <name evidence="3" type="ORF">KM295_14160</name>
</gene>
<dbReference type="RefSeq" id="WP_256030661.1">
    <property type="nucleotide sequence ID" value="NZ_JAHLKM010000030.1"/>
</dbReference>
<keyword evidence="2" id="KW-0812">Transmembrane</keyword>
<evidence type="ECO:0000313" key="4">
    <source>
        <dbReference type="Proteomes" id="UP001139494"/>
    </source>
</evidence>
<keyword evidence="2" id="KW-0472">Membrane</keyword>
<evidence type="ECO:0000313" key="3">
    <source>
        <dbReference type="EMBL" id="MCQ4334599.1"/>
    </source>
</evidence>
<accession>A0A9R1CVZ2</accession>
<reference evidence="3" key="1">
    <citation type="journal article" date="2023" name="Front. Microbiol.">
        <title>Genomic-based phylogenetic and metabolic analyses of the genus Natronomonas, and description of Natronomonas aquatica sp. nov.</title>
        <authorList>
            <person name="Garcia-Roldan A."/>
            <person name="Duran-Viseras A."/>
            <person name="de la Haba R.R."/>
            <person name="Corral P."/>
            <person name="Sanchez-Porro C."/>
            <person name="Ventosa A."/>
        </authorList>
    </citation>
    <scope>NUCLEOTIDE SEQUENCE</scope>
    <source>
        <strain evidence="3">F2-12</strain>
    </source>
</reference>
<protein>
    <submittedName>
        <fullName evidence="3">Uncharacterized protein</fullName>
    </submittedName>
</protein>
<dbReference type="AlphaFoldDB" id="A0A9R1CVZ2"/>
<name>A0A9R1CVZ2_9EURY</name>
<dbReference type="EMBL" id="JAHLKM010000030">
    <property type="protein sequence ID" value="MCQ4334599.1"/>
    <property type="molecule type" value="Genomic_DNA"/>
</dbReference>
<organism evidence="3 4">
    <name type="scientific">Natronomonas aquatica</name>
    <dbReference type="NCBI Taxonomy" id="2841590"/>
    <lineage>
        <taxon>Archaea</taxon>
        <taxon>Methanobacteriati</taxon>
        <taxon>Methanobacteriota</taxon>
        <taxon>Stenosarchaea group</taxon>
        <taxon>Halobacteria</taxon>
        <taxon>Halobacteriales</taxon>
        <taxon>Natronomonadaceae</taxon>
        <taxon>Natronomonas</taxon>
    </lineage>
</organism>
<feature type="transmembrane region" description="Helical" evidence="2">
    <location>
        <begin position="105"/>
        <end position="125"/>
    </location>
</feature>
<dbReference type="Proteomes" id="UP001139494">
    <property type="component" value="Unassembled WGS sequence"/>
</dbReference>
<evidence type="ECO:0000256" key="1">
    <source>
        <dbReference type="SAM" id="MobiDB-lite"/>
    </source>
</evidence>